<dbReference type="GO" id="GO:0005829">
    <property type="term" value="C:cytosol"/>
    <property type="evidence" value="ECO:0007669"/>
    <property type="project" value="TreeGrafter"/>
</dbReference>
<evidence type="ECO:0000256" key="4">
    <source>
        <dbReference type="ARBA" id="ARBA00022862"/>
    </source>
</evidence>
<dbReference type="EC" id="1.11.1.24" evidence="2"/>
<evidence type="ECO:0000256" key="1">
    <source>
        <dbReference type="ARBA" id="ARBA00009796"/>
    </source>
</evidence>
<comment type="similarity">
    <text evidence="1">Belongs to the peroxiredoxin family. AhpC/Prx1 subfamily.</text>
</comment>
<evidence type="ECO:0000256" key="9">
    <source>
        <dbReference type="PIRSR" id="PIRSR000239-1"/>
    </source>
</evidence>
<evidence type="ECO:0000313" key="11">
    <source>
        <dbReference type="EMBL" id="KAL0263856.1"/>
    </source>
</evidence>
<keyword evidence="4 8" id="KW-0049">Antioxidant</keyword>
<dbReference type="PROSITE" id="PS51352">
    <property type="entry name" value="THIOREDOXIN_2"/>
    <property type="match status" value="1"/>
</dbReference>
<feature type="active site" description="Cysteine sulfenic acid (-SOH) intermediate; for peroxidase activity" evidence="9">
    <location>
        <position position="51"/>
    </location>
</feature>
<dbReference type="InterPro" id="IPR000866">
    <property type="entry name" value="AhpC/TSA"/>
</dbReference>
<keyword evidence="6 8" id="KW-0676">Redox-active center</keyword>
<dbReference type="GO" id="GO:0045454">
    <property type="term" value="P:cell redox homeostasis"/>
    <property type="evidence" value="ECO:0007669"/>
    <property type="project" value="TreeGrafter"/>
</dbReference>
<gene>
    <name evidence="11" type="ORF">PYX00_011157</name>
</gene>
<protein>
    <recommendedName>
        <fullName evidence="2">thioredoxin-dependent peroxiredoxin</fullName>
        <ecNumber evidence="2">1.11.1.24</ecNumber>
    </recommendedName>
</protein>
<keyword evidence="5 8" id="KW-0560">Oxidoreductase</keyword>
<evidence type="ECO:0000256" key="6">
    <source>
        <dbReference type="ARBA" id="ARBA00023284"/>
    </source>
</evidence>
<dbReference type="InterPro" id="IPR024706">
    <property type="entry name" value="Peroxiredoxin_AhpC-typ"/>
</dbReference>
<dbReference type="PIRSF" id="PIRSF000239">
    <property type="entry name" value="AHPC"/>
    <property type="match status" value="1"/>
</dbReference>
<dbReference type="InterPro" id="IPR036249">
    <property type="entry name" value="Thioredoxin-like_sf"/>
</dbReference>
<evidence type="ECO:0000256" key="3">
    <source>
        <dbReference type="ARBA" id="ARBA00022559"/>
    </source>
</evidence>
<dbReference type="InterPro" id="IPR050217">
    <property type="entry name" value="Peroxiredoxin"/>
</dbReference>
<feature type="domain" description="Thioredoxin" evidence="10">
    <location>
        <begin position="2"/>
        <end position="161"/>
    </location>
</feature>
<keyword evidence="3 8" id="KW-0575">Peroxidase</keyword>
<evidence type="ECO:0000256" key="8">
    <source>
        <dbReference type="PIRNR" id="PIRNR000239"/>
    </source>
</evidence>
<evidence type="ECO:0000256" key="2">
    <source>
        <dbReference type="ARBA" id="ARBA00013017"/>
    </source>
</evidence>
<dbReference type="Pfam" id="PF00578">
    <property type="entry name" value="AhpC-TSA"/>
    <property type="match status" value="1"/>
</dbReference>
<dbReference type="InterPro" id="IPR013766">
    <property type="entry name" value="Thioredoxin_domain"/>
</dbReference>
<dbReference type="Gene3D" id="3.40.30.10">
    <property type="entry name" value="Glutaredoxin"/>
    <property type="match status" value="1"/>
</dbReference>
<evidence type="ECO:0000256" key="7">
    <source>
        <dbReference type="ARBA" id="ARBA00049091"/>
    </source>
</evidence>
<dbReference type="GO" id="GO:0042744">
    <property type="term" value="P:hydrogen peroxide catabolic process"/>
    <property type="evidence" value="ECO:0007669"/>
    <property type="project" value="TreeGrafter"/>
</dbReference>
<name>A0AAW2H6B5_9NEOP</name>
<dbReference type="PANTHER" id="PTHR10681">
    <property type="entry name" value="THIOREDOXIN PEROXIDASE"/>
    <property type="match status" value="1"/>
</dbReference>
<accession>A0AAW2H6B5</accession>
<dbReference type="GO" id="GO:0033554">
    <property type="term" value="P:cellular response to stress"/>
    <property type="evidence" value="ECO:0007669"/>
    <property type="project" value="TreeGrafter"/>
</dbReference>
<dbReference type="GO" id="GO:0006979">
    <property type="term" value="P:response to oxidative stress"/>
    <property type="evidence" value="ECO:0007669"/>
    <property type="project" value="TreeGrafter"/>
</dbReference>
<comment type="catalytic activity">
    <reaction evidence="7">
        <text>a hydroperoxide + [thioredoxin]-dithiol = an alcohol + [thioredoxin]-disulfide + H2O</text>
        <dbReference type="Rhea" id="RHEA:62620"/>
        <dbReference type="Rhea" id="RHEA-COMP:10698"/>
        <dbReference type="Rhea" id="RHEA-COMP:10700"/>
        <dbReference type="ChEBI" id="CHEBI:15377"/>
        <dbReference type="ChEBI" id="CHEBI:29950"/>
        <dbReference type="ChEBI" id="CHEBI:30879"/>
        <dbReference type="ChEBI" id="CHEBI:35924"/>
        <dbReference type="ChEBI" id="CHEBI:50058"/>
        <dbReference type="EC" id="1.11.1.24"/>
    </reaction>
</comment>
<reference evidence="11" key="1">
    <citation type="journal article" date="2024" name="Gigascience">
        <title>Chromosome-level genome of the poultry shaft louse Menopon gallinae provides insight into the host-switching and adaptive evolution of parasitic lice.</title>
        <authorList>
            <person name="Xu Y."/>
            <person name="Ma L."/>
            <person name="Liu S."/>
            <person name="Liang Y."/>
            <person name="Liu Q."/>
            <person name="He Z."/>
            <person name="Tian L."/>
            <person name="Duan Y."/>
            <person name="Cai W."/>
            <person name="Li H."/>
            <person name="Song F."/>
        </authorList>
    </citation>
    <scope>NUCLEOTIDE SEQUENCE</scope>
    <source>
        <strain evidence="11">Cailab_2023a</strain>
    </source>
</reference>
<proteinExistence type="inferred from homology"/>
<comment type="function">
    <text evidence="8">Thiol-specific peroxidase that catalyzes the reduction of hydrogen peroxide and organic hydroperoxides to water and alcohols, respectively.</text>
</comment>
<dbReference type="EMBL" id="JARGDH010000093">
    <property type="protein sequence ID" value="KAL0263856.1"/>
    <property type="molecule type" value="Genomic_DNA"/>
</dbReference>
<evidence type="ECO:0000259" key="10">
    <source>
        <dbReference type="PROSITE" id="PS51352"/>
    </source>
</evidence>
<sequence length="176" mass="19937">MLGIGNKFPQFKLTGVIGTNKDDAFKEITNETYKGKWLVVFFYPKDFTFVCPTEIAGFDKVNKEFENLNAQVLGASTDNEFVHLAWKNHHPDLTNLSFPLISDLRRDLSMALGILDPYSGVANRATFIVDPEGFIRFCEMTDMNVGRNPHETLRILEALQTDGLCPCNWKKGEKTL</sequence>
<evidence type="ECO:0000256" key="5">
    <source>
        <dbReference type="ARBA" id="ARBA00023002"/>
    </source>
</evidence>
<organism evidence="11">
    <name type="scientific">Menopon gallinae</name>
    <name type="common">poultry shaft louse</name>
    <dbReference type="NCBI Taxonomy" id="328185"/>
    <lineage>
        <taxon>Eukaryota</taxon>
        <taxon>Metazoa</taxon>
        <taxon>Ecdysozoa</taxon>
        <taxon>Arthropoda</taxon>
        <taxon>Hexapoda</taxon>
        <taxon>Insecta</taxon>
        <taxon>Pterygota</taxon>
        <taxon>Neoptera</taxon>
        <taxon>Paraneoptera</taxon>
        <taxon>Psocodea</taxon>
        <taxon>Troctomorpha</taxon>
        <taxon>Phthiraptera</taxon>
        <taxon>Amblycera</taxon>
        <taxon>Menoponidae</taxon>
        <taxon>Menopon</taxon>
    </lineage>
</organism>
<dbReference type="SUPFAM" id="SSF52833">
    <property type="entry name" value="Thioredoxin-like"/>
    <property type="match status" value="1"/>
</dbReference>
<dbReference type="PANTHER" id="PTHR10681:SF121">
    <property type="entry name" value="ALKYL HYDROPEROXIDE REDUCTASE C"/>
    <property type="match status" value="1"/>
</dbReference>
<dbReference type="GO" id="GO:0008379">
    <property type="term" value="F:thioredoxin peroxidase activity"/>
    <property type="evidence" value="ECO:0007669"/>
    <property type="project" value="TreeGrafter"/>
</dbReference>
<dbReference type="AlphaFoldDB" id="A0AAW2H6B5"/>
<dbReference type="CDD" id="cd03015">
    <property type="entry name" value="PRX_Typ2cys"/>
    <property type="match status" value="1"/>
</dbReference>
<comment type="caution">
    <text evidence="11">The sequence shown here is derived from an EMBL/GenBank/DDBJ whole genome shotgun (WGS) entry which is preliminary data.</text>
</comment>